<dbReference type="EMBL" id="LIHL02000006">
    <property type="protein sequence ID" value="KAF5469534.1"/>
    <property type="molecule type" value="Genomic_DNA"/>
</dbReference>
<dbReference type="AlphaFoldDB" id="A0A833XQL1"/>
<feature type="non-terminal residue" evidence="1">
    <location>
        <position position="175"/>
    </location>
</feature>
<organism evidence="1 2">
    <name type="scientific">Juglans regia</name>
    <name type="common">English walnut</name>
    <dbReference type="NCBI Taxonomy" id="51240"/>
    <lineage>
        <taxon>Eukaryota</taxon>
        <taxon>Viridiplantae</taxon>
        <taxon>Streptophyta</taxon>
        <taxon>Embryophyta</taxon>
        <taxon>Tracheophyta</taxon>
        <taxon>Spermatophyta</taxon>
        <taxon>Magnoliopsida</taxon>
        <taxon>eudicotyledons</taxon>
        <taxon>Gunneridae</taxon>
        <taxon>Pentapetalae</taxon>
        <taxon>rosids</taxon>
        <taxon>fabids</taxon>
        <taxon>Fagales</taxon>
        <taxon>Juglandaceae</taxon>
        <taxon>Juglans</taxon>
    </lineage>
</organism>
<dbReference type="Gramene" id="Jr06_19340_p3">
    <property type="protein sequence ID" value="cds.Jr06_19340_p3"/>
    <property type="gene ID" value="Jr06_19340"/>
</dbReference>
<reference evidence="1" key="1">
    <citation type="submission" date="2015-10" db="EMBL/GenBank/DDBJ databases">
        <authorList>
            <person name="Martinez-Garcia P.J."/>
            <person name="Crepeau M.W."/>
            <person name="Puiu D."/>
            <person name="Gonzalez-Ibeas D."/>
            <person name="Whalen J."/>
            <person name="Stevens K."/>
            <person name="Paul R."/>
            <person name="Butterfield T."/>
            <person name="Britton M."/>
            <person name="Reagan R."/>
            <person name="Chakraborty S."/>
            <person name="Walawage S.L."/>
            <person name="Vasquez-Gross H.A."/>
            <person name="Cardeno C."/>
            <person name="Famula R."/>
            <person name="Pratt K."/>
            <person name="Kuruganti S."/>
            <person name="Aradhya M.K."/>
            <person name="Leslie C.A."/>
            <person name="Dandekar A.M."/>
            <person name="Salzberg S.L."/>
            <person name="Wegrzyn J.L."/>
            <person name="Langley C.H."/>
            <person name="Neale D.B."/>
        </authorList>
    </citation>
    <scope>NUCLEOTIDE SEQUENCE</scope>
    <source>
        <tissue evidence="1">Leaves</tissue>
    </source>
</reference>
<dbReference type="Proteomes" id="UP000619265">
    <property type="component" value="Unassembled WGS sequence"/>
</dbReference>
<gene>
    <name evidence="1" type="ORF">F2P56_013599</name>
</gene>
<comment type="caution">
    <text evidence="1">The sequence shown here is derived from an EMBL/GenBank/DDBJ whole genome shotgun (WGS) entry which is preliminary data.</text>
</comment>
<evidence type="ECO:0000313" key="2">
    <source>
        <dbReference type="Proteomes" id="UP000619265"/>
    </source>
</evidence>
<protein>
    <submittedName>
        <fullName evidence="1">Uncharacterized protein</fullName>
    </submittedName>
</protein>
<sequence>MVDFGESTMTQKPTKLVLAVENRRIAISVLITHCSWLLSLTQKLLNQANKLKIPKLGYVNLQRSRLRLQLYNKTEEYSEKKRMTRRSPVFHVFPVAGSAAEAPLAPQTQLRLCHRSSYHLSAFPTDQASLCESKLFQNPKKGFKGFLRAAAAVFRFELFSQAHSIAYPYIEVFVF</sequence>
<accession>A0A833XQL1</accession>
<reference evidence="1" key="2">
    <citation type="submission" date="2020-03" db="EMBL/GenBank/DDBJ databases">
        <title>Walnut 2.0.</title>
        <authorList>
            <person name="Marrano A."/>
            <person name="Britton M."/>
            <person name="Zimin A.V."/>
            <person name="Zaini P.A."/>
            <person name="Workman R."/>
            <person name="Puiu D."/>
            <person name="Bianco L."/>
            <person name="Allen B.J."/>
            <person name="Troggio M."/>
            <person name="Leslie C.A."/>
            <person name="Timp W."/>
            <person name="Dendekar A."/>
            <person name="Salzberg S.L."/>
            <person name="Neale D.B."/>
        </authorList>
    </citation>
    <scope>NUCLEOTIDE SEQUENCE</scope>
    <source>
        <tissue evidence="1">Leaves</tissue>
    </source>
</reference>
<name>A0A833XQL1_JUGRE</name>
<proteinExistence type="predicted"/>
<evidence type="ECO:0000313" key="1">
    <source>
        <dbReference type="EMBL" id="KAF5469534.1"/>
    </source>
</evidence>